<evidence type="ECO:0000259" key="8">
    <source>
        <dbReference type="PROSITE" id="PS50928"/>
    </source>
</evidence>
<dbReference type="InterPro" id="IPR035906">
    <property type="entry name" value="MetI-like_sf"/>
</dbReference>
<dbReference type="RefSeq" id="WP_203962415.1">
    <property type="nucleotide sequence ID" value="NZ_AP023355.1"/>
</dbReference>
<sequence>MTLRYLAGRVAGMLGTLVGVAVVVFVVLRALPGDTITAKLGTQAATLTADQRAALRHFYGLDASPVTQFFRWFGGLLRGDLGVSMDTGVPVTRLIGDALPVTVELAVLAMLIAVPIGVLFGMLAASRPGGARDLSVQGVGLLGLALPEFVVATVTVAWLASAFAYSPSAGTYVSLGDSFSGNLRQMLYPALVLAIGLAATVMRTTRSAYLEAAGSDFVRTARGKGLTELRVRFRHILHNAGIPIVTMVGIQFGYLLGGTLVVEQVFALPGLGRLLLNGILHQDYAIVQGVTLLVAAAFVIVNFGVDIVYRLLDPRTRSEGRRA</sequence>
<proteinExistence type="inferred from homology"/>
<feature type="transmembrane region" description="Helical" evidence="7">
    <location>
        <begin position="138"/>
        <end position="165"/>
    </location>
</feature>
<evidence type="ECO:0000256" key="1">
    <source>
        <dbReference type="ARBA" id="ARBA00004651"/>
    </source>
</evidence>
<feature type="transmembrane region" description="Helical" evidence="7">
    <location>
        <begin position="12"/>
        <end position="31"/>
    </location>
</feature>
<evidence type="ECO:0000313" key="9">
    <source>
        <dbReference type="EMBL" id="BCJ35976.1"/>
    </source>
</evidence>
<keyword evidence="10" id="KW-1185">Reference proteome</keyword>
<keyword evidence="2 7" id="KW-0813">Transport</keyword>
<dbReference type="Pfam" id="PF00528">
    <property type="entry name" value="BPD_transp_1"/>
    <property type="match status" value="1"/>
</dbReference>
<dbReference type="Pfam" id="PF19300">
    <property type="entry name" value="BPD_transp_1_N"/>
    <property type="match status" value="1"/>
</dbReference>
<keyword evidence="6 7" id="KW-0472">Membrane</keyword>
<evidence type="ECO:0000256" key="7">
    <source>
        <dbReference type="RuleBase" id="RU363032"/>
    </source>
</evidence>
<dbReference type="KEGG" id="atl:Athai_34790"/>
<feature type="domain" description="ABC transmembrane type-1" evidence="8">
    <location>
        <begin position="99"/>
        <end position="309"/>
    </location>
</feature>
<keyword evidence="5 7" id="KW-1133">Transmembrane helix</keyword>
<dbReference type="GO" id="GO:0005886">
    <property type="term" value="C:plasma membrane"/>
    <property type="evidence" value="ECO:0007669"/>
    <property type="project" value="UniProtKB-SubCell"/>
</dbReference>
<evidence type="ECO:0000256" key="5">
    <source>
        <dbReference type="ARBA" id="ARBA00022989"/>
    </source>
</evidence>
<evidence type="ECO:0000313" key="10">
    <source>
        <dbReference type="Proteomes" id="UP000611640"/>
    </source>
</evidence>
<evidence type="ECO:0000256" key="3">
    <source>
        <dbReference type="ARBA" id="ARBA00022475"/>
    </source>
</evidence>
<reference evidence="9 10" key="1">
    <citation type="submission" date="2020-08" db="EMBL/GenBank/DDBJ databases">
        <title>Whole genome shotgun sequence of Actinocatenispora thailandica NBRC 105041.</title>
        <authorList>
            <person name="Komaki H."/>
            <person name="Tamura T."/>
        </authorList>
    </citation>
    <scope>NUCLEOTIDE SEQUENCE [LARGE SCALE GENOMIC DNA]</scope>
    <source>
        <strain evidence="9 10">NBRC 105041</strain>
    </source>
</reference>
<dbReference type="AlphaFoldDB" id="A0A7R7HXT6"/>
<feature type="transmembrane region" description="Helical" evidence="7">
    <location>
        <begin position="286"/>
        <end position="312"/>
    </location>
</feature>
<dbReference type="PANTHER" id="PTHR43163:SF6">
    <property type="entry name" value="DIPEPTIDE TRANSPORT SYSTEM PERMEASE PROTEIN DPPB-RELATED"/>
    <property type="match status" value="1"/>
</dbReference>
<dbReference type="EMBL" id="AP023355">
    <property type="protein sequence ID" value="BCJ35976.1"/>
    <property type="molecule type" value="Genomic_DNA"/>
</dbReference>
<feature type="transmembrane region" description="Helical" evidence="7">
    <location>
        <begin position="105"/>
        <end position="126"/>
    </location>
</feature>
<evidence type="ECO:0000256" key="6">
    <source>
        <dbReference type="ARBA" id="ARBA00023136"/>
    </source>
</evidence>
<feature type="transmembrane region" description="Helical" evidence="7">
    <location>
        <begin position="240"/>
        <end position="266"/>
    </location>
</feature>
<gene>
    <name evidence="9" type="ORF">Athai_34790</name>
</gene>
<dbReference type="PANTHER" id="PTHR43163">
    <property type="entry name" value="DIPEPTIDE TRANSPORT SYSTEM PERMEASE PROTEIN DPPB-RELATED"/>
    <property type="match status" value="1"/>
</dbReference>
<dbReference type="CDD" id="cd06261">
    <property type="entry name" value="TM_PBP2"/>
    <property type="match status" value="1"/>
</dbReference>
<evidence type="ECO:0000256" key="4">
    <source>
        <dbReference type="ARBA" id="ARBA00022692"/>
    </source>
</evidence>
<dbReference type="Proteomes" id="UP000611640">
    <property type="component" value="Chromosome"/>
</dbReference>
<dbReference type="InterPro" id="IPR045621">
    <property type="entry name" value="BPD_transp_1_N"/>
</dbReference>
<dbReference type="SUPFAM" id="SSF161098">
    <property type="entry name" value="MetI-like"/>
    <property type="match status" value="1"/>
</dbReference>
<protein>
    <submittedName>
        <fullName evidence="9">ABC transporter permease</fullName>
    </submittedName>
</protein>
<keyword evidence="4 7" id="KW-0812">Transmembrane</keyword>
<name>A0A7R7HXT6_9ACTN</name>
<comment type="similarity">
    <text evidence="7">Belongs to the binding-protein-dependent transport system permease family.</text>
</comment>
<dbReference type="GO" id="GO:0071916">
    <property type="term" value="F:dipeptide transmembrane transporter activity"/>
    <property type="evidence" value="ECO:0007669"/>
    <property type="project" value="TreeGrafter"/>
</dbReference>
<evidence type="ECO:0000256" key="2">
    <source>
        <dbReference type="ARBA" id="ARBA00022448"/>
    </source>
</evidence>
<dbReference type="Gene3D" id="1.10.3720.10">
    <property type="entry name" value="MetI-like"/>
    <property type="match status" value="1"/>
</dbReference>
<organism evidence="9 10">
    <name type="scientific">Actinocatenispora thailandica</name>
    <dbReference type="NCBI Taxonomy" id="227318"/>
    <lineage>
        <taxon>Bacteria</taxon>
        <taxon>Bacillati</taxon>
        <taxon>Actinomycetota</taxon>
        <taxon>Actinomycetes</taxon>
        <taxon>Micromonosporales</taxon>
        <taxon>Micromonosporaceae</taxon>
        <taxon>Actinocatenispora</taxon>
    </lineage>
</organism>
<feature type="transmembrane region" description="Helical" evidence="7">
    <location>
        <begin position="185"/>
        <end position="202"/>
    </location>
</feature>
<dbReference type="InterPro" id="IPR000515">
    <property type="entry name" value="MetI-like"/>
</dbReference>
<comment type="subcellular location">
    <subcellularLocation>
        <location evidence="1 7">Cell membrane</location>
        <topology evidence="1 7">Multi-pass membrane protein</topology>
    </subcellularLocation>
</comment>
<dbReference type="PROSITE" id="PS50928">
    <property type="entry name" value="ABC_TM1"/>
    <property type="match status" value="1"/>
</dbReference>
<accession>A0A7R7HXT6</accession>
<keyword evidence="3" id="KW-1003">Cell membrane</keyword>